<reference evidence="3" key="1">
    <citation type="journal article" date="2013" name="Nat. Genet.">
        <title>The duck genome and transcriptome provide insight into an avian influenza virus reservoir species.</title>
        <authorList>
            <person name="Huang Y."/>
            <person name="Li Y."/>
            <person name="Burt D.W."/>
            <person name="Chen H."/>
            <person name="Zhang Y."/>
            <person name="Qian W."/>
            <person name="Kim H."/>
            <person name="Gan S."/>
            <person name="Zhao Y."/>
            <person name="Li J."/>
            <person name="Yi K."/>
            <person name="Feng H."/>
            <person name="Zhu P."/>
            <person name="Li B."/>
            <person name="Liu Q."/>
            <person name="Fairley S."/>
            <person name="Magor K.E."/>
            <person name="Du Z."/>
            <person name="Hu X."/>
            <person name="Goodman L."/>
            <person name="Tafer H."/>
            <person name="Vignal A."/>
            <person name="Lee T."/>
            <person name="Kim K.W."/>
            <person name="Sheng Z."/>
            <person name="An Y."/>
            <person name="Searle S."/>
            <person name="Herrero J."/>
            <person name="Groenen M.A."/>
            <person name="Crooijmans R.P."/>
            <person name="Faraut T."/>
            <person name="Cai Q."/>
            <person name="Webster R.G."/>
            <person name="Aldridge J.R."/>
            <person name="Warren W.C."/>
            <person name="Bartschat S."/>
            <person name="Kehr S."/>
            <person name="Marz M."/>
            <person name="Stadler P.F."/>
            <person name="Smith J."/>
            <person name="Kraus R.H."/>
            <person name="Zhao Y."/>
            <person name="Ren L."/>
            <person name="Fei J."/>
            <person name="Morisson M."/>
            <person name="Kaiser P."/>
            <person name="Griffin D.K."/>
            <person name="Rao M."/>
            <person name="Pitel F."/>
            <person name="Wang J."/>
            <person name="Li N."/>
        </authorList>
    </citation>
    <scope>NUCLEOTIDE SEQUENCE [LARGE SCALE GENOMIC DNA]</scope>
</reference>
<sequence>MIHCHHEKCLQKGRASFTRCTVSEPVIPLCMILTEVLRSPRCCCAQGCGLSPNFLPGAQKEPMLERMPYIQCGADNGTAPAHCAQFPPSTTSQRCRCRSVSLWRDKLSCHGQIRAGRWKSARLHFDPLQKGTASSKGPSITELHFPQE</sequence>
<gene>
    <name evidence="2" type="ORF">Anapl_11404</name>
</gene>
<evidence type="ECO:0000256" key="1">
    <source>
        <dbReference type="SAM" id="MobiDB-lite"/>
    </source>
</evidence>
<dbReference type="Proteomes" id="UP000296049">
    <property type="component" value="Unassembled WGS sequence"/>
</dbReference>
<evidence type="ECO:0000313" key="3">
    <source>
        <dbReference type="Proteomes" id="UP000296049"/>
    </source>
</evidence>
<organism evidence="2 3">
    <name type="scientific">Anas platyrhynchos</name>
    <name type="common">Mallard</name>
    <name type="synonym">Anas boschas</name>
    <dbReference type="NCBI Taxonomy" id="8839"/>
    <lineage>
        <taxon>Eukaryota</taxon>
        <taxon>Metazoa</taxon>
        <taxon>Chordata</taxon>
        <taxon>Craniata</taxon>
        <taxon>Vertebrata</taxon>
        <taxon>Euteleostomi</taxon>
        <taxon>Archelosauria</taxon>
        <taxon>Archosauria</taxon>
        <taxon>Dinosauria</taxon>
        <taxon>Saurischia</taxon>
        <taxon>Theropoda</taxon>
        <taxon>Coelurosauria</taxon>
        <taxon>Aves</taxon>
        <taxon>Neognathae</taxon>
        <taxon>Galloanserae</taxon>
        <taxon>Anseriformes</taxon>
        <taxon>Anatidae</taxon>
        <taxon>Anatinae</taxon>
        <taxon>Anas</taxon>
    </lineage>
</organism>
<evidence type="ECO:0000313" key="2">
    <source>
        <dbReference type="EMBL" id="EOA93709.1"/>
    </source>
</evidence>
<dbReference type="EMBL" id="KB745661">
    <property type="protein sequence ID" value="EOA93709.1"/>
    <property type="molecule type" value="Genomic_DNA"/>
</dbReference>
<protein>
    <submittedName>
        <fullName evidence="2">Uncharacterized protein</fullName>
    </submittedName>
</protein>
<feature type="region of interest" description="Disordered" evidence="1">
    <location>
        <begin position="129"/>
        <end position="148"/>
    </location>
</feature>
<accession>R0KX13</accession>
<dbReference type="AlphaFoldDB" id="R0KX13"/>
<proteinExistence type="predicted"/>
<name>R0KX13_ANAPL</name>
<keyword evidence="3" id="KW-1185">Reference proteome</keyword>